<dbReference type="SUPFAM" id="SSF82171">
    <property type="entry name" value="DPP6 N-terminal domain-like"/>
    <property type="match status" value="1"/>
</dbReference>
<evidence type="ECO:0000256" key="1">
    <source>
        <dbReference type="SAM" id="Phobius"/>
    </source>
</evidence>
<keyword evidence="3" id="KW-1185">Reference proteome</keyword>
<dbReference type="Proteomes" id="UP000266723">
    <property type="component" value="Unassembled WGS sequence"/>
</dbReference>
<comment type="caution">
    <text evidence="2">The sequence shown here is derived from an EMBL/GenBank/DDBJ whole genome shotgun (WGS) entry which is preliminary data.</text>
</comment>
<evidence type="ECO:0000313" key="3">
    <source>
        <dbReference type="Proteomes" id="UP000266723"/>
    </source>
</evidence>
<dbReference type="PANTHER" id="PTHR45176">
    <property type="entry name" value="TRANSDUCIN FAMILY PROTEIN / WD-40 REPEAT FAMILY PROTEIN-RELATED"/>
    <property type="match status" value="1"/>
</dbReference>
<dbReference type="EMBL" id="QGKV02000299">
    <property type="protein sequence ID" value="KAF3592664.1"/>
    <property type="molecule type" value="Genomic_DNA"/>
</dbReference>
<organism evidence="2 3">
    <name type="scientific">Brassica cretica</name>
    <name type="common">Mustard</name>
    <dbReference type="NCBI Taxonomy" id="69181"/>
    <lineage>
        <taxon>Eukaryota</taxon>
        <taxon>Viridiplantae</taxon>
        <taxon>Streptophyta</taxon>
        <taxon>Embryophyta</taxon>
        <taxon>Tracheophyta</taxon>
        <taxon>Spermatophyta</taxon>
        <taxon>Magnoliopsida</taxon>
        <taxon>eudicotyledons</taxon>
        <taxon>Gunneridae</taxon>
        <taxon>Pentapetalae</taxon>
        <taxon>rosids</taxon>
        <taxon>malvids</taxon>
        <taxon>Brassicales</taxon>
        <taxon>Brassicaceae</taxon>
        <taxon>Brassiceae</taxon>
        <taxon>Brassica</taxon>
    </lineage>
</organism>
<evidence type="ECO:0008006" key="4">
    <source>
        <dbReference type="Google" id="ProtNLM"/>
    </source>
</evidence>
<keyword evidence="1" id="KW-0472">Membrane</keyword>
<reference evidence="2 3" key="1">
    <citation type="journal article" date="2020" name="BMC Genomics">
        <title>Intraspecific diversification of the crop wild relative Brassica cretica Lam. using demographic model selection.</title>
        <authorList>
            <person name="Kioukis A."/>
            <person name="Michalopoulou V.A."/>
            <person name="Briers L."/>
            <person name="Pirintsos S."/>
            <person name="Studholme D.J."/>
            <person name="Pavlidis P."/>
            <person name="Sarris P.F."/>
        </authorList>
    </citation>
    <scope>NUCLEOTIDE SEQUENCE [LARGE SCALE GENOMIC DNA]</scope>
    <source>
        <strain evidence="3">cv. PFS-1207/04</strain>
    </source>
</reference>
<protein>
    <recommendedName>
        <fullName evidence="4">Anaphase-promoting complex subunit 4 WD40 domain-containing protein</fullName>
    </recommendedName>
</protein>
<name>A0ABQ7E6P3_BRACR</name>
<keyword evidence="1" id="KW-1133">Transmembrane helix</keyword>
<proteinExistence type="predicted"/>
<dbReference type="PANTHER" id="PTHR45176:SF1">
    <property type="entry name" value="TRANSDUCIN FAMILY PROTEIN _ WD-40 REPEAT FAMILY PROTEIN-RELATED"/>
    <property type="match status" value="1"/>
</dbReference>
<keyword evidence="1" id="KW-0812">Transmembrane</keyword>
<sequence length="301" mass="33000">MQVSRKKKFLPRIGSSLLYFMWSNSFFFTYLSPPPNLLVIWMDAGVSAIVFHPTRSMAVSTSFGGDFKVVPKNWFLFCIIPFSASFKKLLSERARRLRIMHLALTRRINVTAAAFSGDGTILAVAAENSVTKLCFAGKPRVVVTAVALSLDGSVMRTTEVKLPEDGIGGLVSLNFWVNQTTKLSPYPQSFMNLARMLVSRPLPSTLPVPWQLVHPLVGTSRFGFATATRARTAADSSWIYVCPEIVADVVAEADVVVSGEDHVESRDRDTGADLIEREREALGSVLGRAEAGAEVLDGRET</sequence>
<gene>
    <name evidence="2" type="ORF">DY000_02020422</name>
</gene>
<accession>A0ABQ7E6P3</accession>
<feature type="transmembrane region" description="Helical" evidence="1">
    <location>
        <begin position="12"/>
        <end position="31"/>
    </location>
</feature>
<evidence type="ECO:0000313" key="2">
    <source>
        <dbReference type="EMBL" id="KAF3592664.1"/>
    </source>
</evidence>